<protein>
    <submittedName>
        <fullName evidence="5">20579_t:CDS:1</fullName>
    </submittedName>
</protein>
<keyword evidence="1" id="KW-0677">Repeat</keyword>
<dbReference type="Pfam" id="PF12796">
    <property type="entry name" value="Ank_2"/>
    <property type="match status" value="3"/>
</dbReference>
<feature type="repeat" description="ANK" evidence="3">
    <location>
        <begin position="76"/>
        <end position="108"/>
    </location>
</feature>
<dbReference type="PROSITE" id="PS50297">
    <property type="entry name" value="ANK_REP_REGION"/>
    <property type="match status" value="3"/>
</dbReference>
<keyword evidence="2 3" id="KW-0040">ANK repeat</keyword>
<evidence type="ECO:0000256" key="1">
    <source>
        <dbReference type="ARBA" id="ARBA00022737"/>
    </source>
</evidence>
<evidence type="ECO:0000313" key="5">
    <source>
        <dbReference type="EMBL" id="CAG8741014.1"/>
    </source>
</evidence>
<dbReference type="Gene3D" id="1.25.40.20">
    <property type="entry name" value="Ankyrin repeat-containing domain"/>
    <property type="match status" value="4"/>
</dbReference>
<name>A0ABN7V864_GIGMA</name>
<sequence>MPGFVDHCAEINSSNNNGKTALHWASKNGYTTIVEILIKYNAKVDANDKDFCTSLFFAAKAGHEKVVNMLIKHKANVIATLHNAISHGRQEIVKILLKNNANTEVIRKILPFAAKTGPIEVIKILLDYKQDTEVIKQALDRAVDHKRMEIVKYLLAEKARIDKDFDFNEQCFYPIYFAAKKKYENAVKLLLEEKINIRLNYTAGKEDNEIINFLLKIGANHFNFFIDKHGRTPLHWAAFENDEKLVEDLTRKQPSLIYVKDENGETALHEAVWNGHTKIVKILLNQDANINCKNKNGWKPLHIAVISFHIEVFKLLRNEDKDDFQLNKFLENFDYHQLNNYSKFKLYNSALKFINIFNDLEQSEQKDNNDIDILSLYQFLLKFIDKSAENFRNQNDKNALIYLYTYTHSKICNLKFEPRSNLIIDIDKYFDTIKEDIKSLKYEATQHEAHRFKEEIKIKVEEAYKTASEQIKVEVDKIVIEINEKINSLLDEIKKLMKKVKDNKSALEKEHSNLKNKLVLKQILEILKPVGLILNCVGCVGGPIGIVCTVIINGGGHAVEALISKDNNELKFEIPPEIKVSLEKMEKMVENKGILKYKIEIETQLEELSQECNKHPNFSNIKTKIQKLLKNINSNAEKLELKKNENITTSQKTKAELEIIQTFNTAIKKIEIAVELYDKYKKDKEELDSLTGSIKQADDDIKKLKQYEDNINSIIVTMIKRMQNDIYNIESKIDKKSHIFLDLTEWQVQTSLKYIKYNIQQISGGFEAQKDITYYIEKLDKGLTTLIKIYDRIQDYYDQANLARYIANIHSPKITKMEDKKLNNAINDLNLKIKTNLILWHFKRATSALKQMVFPLTLPVLCSLSDDNILETIRPTHSIGQIGQKRKISLYKSDKCLIEDKYNDESSQLFFGWENKTYNQESLEQQIRTMHSIVQKRKITLYKSDECLIKDKFNAEFSQPFFVWENKTYSQEISKLLNGEEVTIYADITKNEHIDKNAIKFNEIGIKFRFKPEDKAEQNILDNELNNFILSMCHLGDSYYKYNDKFYIIRNTKYNIICGFKKDSDGEPLPRNEIYTKIKNGELMLSPYTMWKIKLYNDDANFSKLKKYKKVVDLELVGLGKYIQNSNDLSREVEKYYKEYKIDLL</sequence>
<accession>A0ABN7V864</accession>
<dbReference type="EMBL" id="CAJVQB010010562">
    <property type="protein sequence ID" value="CAG8741014.1"/>
    <property type="molecule type" value="Genomic_DNA"/>
</dbReference>
<dbReference type="InterPro" id="IPR036770">
    <property type="entry name" value="Ankyrin_rpt-contain_sf"/>
</dbReference>
<feature type="repeat" description="ANK" evidence="3">
    <location>
        <begin position="17"/>
        <end position="49"/>
    </location>
</feature>
<dbReference type="SUPFAM" id="SSF48403">
    <property type="entry name" value="Ankyrin repeat"/>
    <property type="match status" value="1"/>
</dbReference>
<dbReference type="SMART" id="SM00248">
    <property type="entry name" value="ANK"/>
    <property type="match status" value="8"/>
</dbReference>
<feature type="non-terminal residue" evidence="5">
    <location>
        <position position="1"/>
    </location>
</feature>
<feature type="repeat" description="ANK" evidence="3">
    <location>
        <begin position="263"/>
        <end position="295"/>
    </location>
</feature>
<evidence type="ECO:0000256" key="3">
    <source>
        <dbReference type="PROSITE-ProRule" id="PRU00023"/>
    </source>
</evidence>
<dbReference type="PANTHER" id="PTHR24198">
    <property type="entry name" value="ANKYRIN REPEAT AND PROTEIN KINASE DOMAIN-CONTAINING PROTEIN"/>
    <property type="match status" value="1"/>
</dbReference>
<dbReference type="PANTHER" id="PTHR24198:SF165">
    <property type="entry name" value="ANKYRIN REPEAT-CONTAINING PROTEIN-RELATED"/>
    <property type="match status" value="1"/>
</dbReference>
<evidence type="ECO:0000313" key="6">
    <source>
        <dbReference type="Proteomes" id="UP000789901"/>
    </source>
</evidence>
<feature type="coiled-coil region" evidence="4">
    <location>
        <begin position="479"/>
        <end position="517"/>
    </location>
</feature>
<dbReference type="InterPro" id="IPR002110">
    <property type="entry name" value="Ankyrin_rpt"/>
</dbReference>
<evidence type="ECO:0000256" key="4">
    <source>
        <dbReference type="SAM" id="Coils"/>
    </source>
</evidence>
<evidence type="ECO:0000256" key="2">
    <source>
        <dbReference type="ARBA" id="ARBA00023043"/>
    </source>
</evidence>
<proteinExistence type="predicted"/>
<dbReference type="Proteomes" id="UP000789901">
    <property type="component" value="Unassembled WGS sequence"/>
</dbReference>
<dbReference type="PRINTS" id="PR01415">
    <property type="entry name" value="ANKYRIN"/>
</dbReference>
<keyword evidence="4" id="KW-0175">Coiled coil</keyword>
<reference evidence="5 6" key="1">
    <citation type="submission" date="2021-06" db="EMBL/GenBank/DDBJ databases">
        <authorList>
            <person name="Kallberg Y."/>
            <person name="Tangrot J."/>
            <person name="Rosling A."/>
        </authorList>
    </citation>
    <scope>NUCLEOTIDE SEQUENCE [LARGE SCALE GENOMIC DNA]</scope>
    <source>
        <strain evidence="5 6">120-4 pot B 10/14</strain>
    </source>
</reference>
<keyword evidence="6" id="KW-1185">Reference proteome</keyword>
<comment type="caution">
    <text evidence="5">The sequence shown here is derived from an EMBL/GenBank/DDBJ whole genome shotgun (WGS) entry which is preliminary data.</text>
</comment>
<feature type="repeat" description="ANK" evidence="3">
    <location>
        <begin position="229"/>
        <end position="249"/>
    </location>
</feature>
<dbReference type="PROSITE" id="PS50088">
    <property type="entry name" value="ANK_REPEAT"/>
    <property type="match status" value="4"/>
</dbReference>
<organism evidence="5 6">
    <name type="scientific">Gigaspora margarita</name>
    <dbReference type="NCBI Taxonomy" id="4874"/>
    <lineage>
        <taxon>Eukaryota</taxon>
        <taxon>Fungi</taxon>
        <taxon>Fungi incertae sedis</taxon>
        <taxon>Mucoromycota</taxon>
        <taxon>Glomeromycotina</taxon>
        <taxon>Glomeromycetes</taxon>
        <taxon>Diversisporales</taxon>
        <taxon>Gigasporaceae</taxon>
        <taxon>Gigaspora</taxon>
    </lineage>
</organism>
<gene>
    <name evidence="5" type="ORF">GMARGA_LOCUS15385</name>
</gene>